<dbReference type="GO" id="GO:0016757">
    <property type="term" value="F:glycosyltransferase activity"/>
    <property type="evidence" value="ECO:0007669"/>
    <property type="project" value="InterPro"/>
</dbReference>
<organism evidence="3 4">
    <name type="scientific">Ligilactobacillus equi DSM 15833 = JCM 10991</name>
    <dbReference type="NCBI Taxonomy" id="1423740"/>
    <lineage>
        <taxon>Bacteria</taxon>
        <taxon>Bacillati</taxon>
        <taxon>Bacillota</taxon>
        <taxon>Bacilli</taxon>
        <taxon>Lactobacillales</taxon>
        <taxon>Lactobacillaceae</taxon>
        <taxon>Ligilactobacillus</taxon>
    </lineage>
</organism>
<name>A0A0R1TA97_9LACO</name>
<protein>
    <recommendedName>
        <fullName evidence="5">Glycosyltransferase</fullName>
    </recommendedName>
</protein>
<dbReference type="Proteomes" id="UP000051048">
    <property type="component" value="Unassembled WGS sequence"/>
</dbReference>
<feature type="domain" description="Glycosyltransferase subfamily 4-like N-terminal" evidence="2">
    <location>
        <begin position="14"/>
        <end position="161"/>
    </location>
</feature>
<dbReference type="InterPro" id="IPR001296">
    <property type="entry name" value="Glyco_trans_1"/>
</dbReference>
<dbReference type="STRING" id="1423740.FC36_GL001510"/>
<evidence type="ECO:0000259" key="2">
    <source>
        <dbReference type="Pfam" id="PF13439"/>
    </source>
</evidence>
<dbReference type="Pfam" id="PF00534">
    <property type="entry name" value="Glycos_transf_1"/>
    <property type="match status" value="1"/>
</dbReference>
<evidence type="ECO:0008006" key="5">
    <source>
        <dbReference type="Google" id="ProtNLM"/>
    </source>
</evidence>
<reference evidence="3 4" key="1">
    <citation type="journal article" date="2015" name="Genome Announc.">
        <title>Expanding the biotechnology potential of lactobacilli through comparative genomics of 213 strains and associated genera.</title>
        <authorList>
            <person name="Sun Z."/>
            <person name="Harris H.M."/>
            <person name="McCann A."/>
            <person name="Guo C."/>
            <person name="Argimon S."/>
            <person name="Zhang W."/>
            <person name="Yang X."/>
            <person name="Jeffery I.B."/>
            <person name="Cooney J.C."/>
            <person name="Kagawa T.F."/>
            <person name="Liu W."/>
            <person name="Song Y."/>
            <person name="Salvetti E."/>
            <person name="Wrobel A."/>
            <person name="Rasinkangas P."/>
            <person name="Parkhill J."/>
            <person name="Rea M.C."/>
            <person name="O'Sullivan O."/>
            <person name="Ritari J."/>
            <person name="Douillard F.P."/>
            <person name="Paul Ross R."/>
            <person name="Yang R."/>
            <person name="Briner A.E."/>
            <person name="Felis G.E."/>
            <person name="de Vos W.M."/>
            <person name="Barrangou R."/>
            <person name="Klaenhammer T.R."/>
            <person name="Caufield P.W."/>
            <person name="Cui Y."/>
            <person name="Zhang H."/>
            <person name="O'Toole P.W."/>
        </authorList>
    </citation>
    <scope>NUCLEOTIDE SEQUENCE [LARGE SCALE GENOMIC DNA]</scope>
    <source>
        <strain evidence="3 4">DSM 15833</strain>
    </source>
</reference>
<dbReference type="EMBL" id="AZFH01000181">
    <property type="protein sequence ID" value="KRL77108.1"/>
    <property type="molecule type" value="Genomic_DNA"/>
</dbReference>
<sequence length="361" mass="39963">MANILHLSRTMGQGGAEKVIYQICKDDQSDRHFVASCGGFYVPLLAAQGVKHFEIPDTVVKSPANILRTLMTLRRVVKEEKIDIVHSHHRLGAVYGRLLQMQFRNLKHLYTAHNVFLDSQKMMAFALEKATIVACGKTVAQNLEEVYHIAPEKITVIHNSIEKPVVSGTVPQALLTAKASGRYLIGSIGRLTEQKGMDIFIRALQEVSQVHSEVLGVIVGDGEKRAELEKLVADLGLTQQVLFLGNQTVVPAILQELEFVVLASRFEGFPLTPLEVFASEKTLIVSDIPSNLEIVHAGVEGLSFRSEDSQDLAQKILTMMQVDREKMAVCGAKAYAQEFSYTKFILAYQAQYQKISGGKVK</sequence>
<dbReference type="AlphaFoldDB" id="A0A0R1TA97"/>
<dbReference type="Pfam" id="PF13439">
    <property type="entry name" value="Glyco_transf_4"/>
    <property type="match status" value="1"/>
</dbReference>
<evidence type="ECO:0000313" key="3">
    <source>
        <dbReference type="EMBL" id="KRL77108.1"/>
    </source>
</evidence>
<evidence type="ECO:0000313" key="4">
    <source>
        <dbReference type="Proteomes" id="UP000051048"/>
    </source>
</evidence>
<dbReference type="SUPFAM" id="SSF53756">
    <property type="entry name" value="UDP-Glycosyltransferase/glycogen phosphorylase"/>
    <property type="match status" value="1"/>
</dbReference>
<gene>
    <name evidence="3" type="ORF">FC36_GL001510</name>
</gene>
<dbReference type="CDD" id="cd03811">
    <property type="entry name" value="GT4_GT28_WabH-like"/>
    <property type="match status" value="1"/>
</dbReference>
<evidence type="ECO:0000259" key="1">
    <source>
        <dbReference type="Pfam" id="PF00534"/>
    </source>
</evidence>
<proteinExistence type="predicted"/>
<dbReference type="PATRIC" id="fig|1423740.3.peg.1635"/>
<dbReference type="RefSeq" id="WP_023859613.1">
    <property type="nucleotide sequence ID" value="NZ_AZFH01000181.1"/>
</dbReference>
<comment type="caution">
    <text evidence="3">The sequence shown here is derived from an EMBL/GenBank/DDBJ whole genome shotgun (WGS) entry which is preliminary data.</text>
</comment>
<dbReference type="OrthoDB" id="9806653at2"/>
<dbReference type="InterPro" id="IPR028098">
    <property type="entry name" value="Glyco_trans_4-like_N"/>
</dbReference>
<accession>A0A0R1TA97</accession>
<dbReference type="PANTHER" id="PTHR12526:SF630">
    <property type="entry name" value="GLYCOSYLTRANSFERASE"/>
    <property type="match status" value="1"/>
</dbReference>
<feature type="domain" description="Glycosyl transferase family 1" evidence="1">
    <location>
        <begin position="178"/>
        <end position="335"/>
    </location>
</feature>
<dbReference type="PANTHER" id="PTHR12526">
    <property type="entry name" value="GLYCOSYLTRANSFERASE"/>
    <property type="match status" value="1"/>
</dbReference>
<dbReference type="Gene3D" id="3.40.50.2000">
    <property type="entry name" value="Glycogen Phosphorylase B"/>
    <property type="match status" value="2"/>
</dbReference>